<keyword evidence="1" id="KW-0472">Membrane</keyword>
<accession>A0A9X1VRH7</accession>
<evidence type="ECO:0000256" key="1">
    <source>
        <dbReference type="SAM" id="Phobius"/>
    </source>
</evidence>
<dbReference type="AlphaFoldDB" id="A0A9X1VRH7"/>
<organism evidence="2 3">
    <name type="scientific">Variovorax terrae</name>
    <dbReference type="NCBI Taxonomy" id="2923278"/>
    <lineage>
        <taxon>Bacteria</taxon>
        <taxon>Pseudomonadati</taxon>
        <taxon>Pseudomonadota</taxon>
        <taxon>Betaproteobacteria</taxon>
        <taxon>Burkholderiales</taxon>
        <taxon>Comamonadaceae</taxon>
        <taxon>Variovorax</taxon>
    </lineage>
</organism>
<proteinExistence type="predicted"/>
<sequence>MLPEPEAVWLLMATIVATVVVVRPVVASFTRAWARVVKAAERSAGFCAAFTLGSASLVTRSDRICSSFCWMALSRSFWLMVLPSIGFLVPTALASALDCCWVVTTTMRATVPAVLPSALLLLVKSSNSETLRPSVDWSDAAADAELAPVLSTRAWTRVVSGLTTPGLSAGAFRTKGMGTAPVSVSTASVPTTARMGYLPASSAGTCRVTLPLPSVRPEGSPLSQAPFLFLSRQTNAFLIGPSTTVMGTLAVADGAGDVPPPPPPQAARLSRATLDSAAPIRRSRGMFISMGCLLLVFQWGVSNVTPTVSNRIPKIWGEMAGVGEARQVRAG</sequence>
<dbReference type="RefSeq" id="WP_243303856.1">
    <property type="nucleotide sequence ID" value="NZ_JALGBI010000001.1"/>
</dbReference>
<comment type="caution">
    <text evidence="2">The sequence shown here is derived from an EMBL/GenBank/DDBJ whole genome shotgun (WGS) entry which is preliminary data.</text>
</comment>
<dbReference type="Proteomes" id="UP001139447">
    <property type="component" value="Unassembled WGS sequence"/>
</dbReference>
<name>A0A9X1VRH7_9BURK</name>
<gene>
    <name evidence="2" type="ORF">MMF98_02120</name>
</gene>
<reference evidence="2" key="1">
    <citation type="submission" date="2022-03" db="EMBL/GenBank/DDBJ databases">
        <authorList>
            <person name="Woo C.Y."/>
        </authorList>
    </citation>
    <scope>NUCLEOTIDE SEQUENCE</scope>
    <source>
        <strain evidence="2">CYS-02</strain>
    </source>
</reference>
<keyword evidence="1" id="KW-0812">Transmembrane</keyword>
<feature type="transmembrane region" description="Helical" evidence="1">
    <location>
        <begin position="6"/>
        <end position="26"/>
    </location>
</feature>
<evidence type="ECO:0000313" key="3">
    <source>
        <dbReference type="Proteomes" id="UP001139447"/>
    </source>
</evidence>
<keyword evidence="3" id="KW-1185">Reference proteome</keyword>
<keyword evidence="1" id="KW-1133">Transmembrane helix</keyword>
<dbReference type="EMBL" id="JALGBI010000001">
    <property type="protein sequence ID" value="MCJ0761997.1"/>
    <property type="molecule type" value="Genomic_DNA"/>
</dbReference>
<protein>
    <submittedName>
        <fullName evidence="2">Uncharacterized protein</fullName>
    </submittedName>
</protein>
<evidence type="ECO:0000313" key="2">
    <source>
        <dbReference type="EMBL" id="MCJ0761997.1"/>
    </source>
</evidence>